<dbReference type="EMBL" id="CM001475">
    <property type="protein sequence ID" value="EIC29516.1"/>
    <property type="molecule type" value="Genomic_DNA"/>
</dbReference>
<evidence type="ECO:0000313" key="2">
    <source>
        <dbReference type="EMBL" id="EIC29516.1"/>
    </source>
</evidence>
<name>H8GMW4_METAL</name>
<dbReference type="HOGENOM" id="CLU_140401_1_0_6"/>
<reference evidence="2 3" key="1">
    <citation type="journal article" date="2013" name="Genome Announc.">
        <title>Genome Sequence of the Obligate Gammaproteobacterial Methanotroph Methylomicrobium album Strain BG8.</title>
        <authorList>
            <person name="Kits K.D."/>
            <person name="Kalyuzhnaya M.G."/>
            <person name="Klotz M.G."/>
            <person name="Jetten M.S."/>
            <person name="Op den Camp H.J."/>
            <person name="Vuilleumier S."/>
            <person name="Bringel F."/>
            <person name="Dispirito A.A."/>
            <person name="Murrell J.C."/>
            <person name="Bruce D."/>
            <person name="Cheng J.F."/>
            <person name="Copeland A."/>
            <person name="Goodwin L."/>
            <person name="Hauser L."/>
            <person name="Lajus A."/>
            <person name="Land M.L."/>
            <person name="Lapidus A."/>
            <person name="Lucas S."/>
            <person name="Medigue C."/>
            <person name="Pitluck S."/>
            <person name="Woyke T."/>
            <person name="Zeytun A."/>
            <person name="Stein L.Y."/>
        </authorList>
    </citation>
    <scope>NUCLEOTIDE SEQUENCE [LARGE SCALE GENOMIC DNA]</scope>
    <source>
        <strain evidence="2 3">BG8</strain>
    </source>
</reference>
<organism evidence="2 3">
    <name type="scientific">Methylomicrobium album BG8</name>
    <dbReference type="NCBI Taxonomy" id="686340"/>
    <lineage>
        <taxon>Bacteria</taxon>
        <taxon>Pseudomonadati</taxon>
        <taxon>Pseudomonadota</taxon>
        <taxon>Gammaproteobacteria</taxon>
        <taxon>Methylococcales</taxon>
        <taxon>Methylococcaceae</taxon>
        <taxon>Methylomicrobium</taxon>
    </lineage>
</organism>
<proteinExistence type="predicted"/>
<dbReference type="InterPro" id="IPR021244">
    <property type="entry name" value="DUF2802"/>
</dbReference>
<dbReference type="Pfam" id="PF10975">
    <property type="entry name" value="DUF2802"/>
    <property type="match status" value="1"/>
</dbReference>
<keyword evidence="1" id="KW-0472">Membrane</keyword>
<sequence length="128" mass="14101">MANLFLIVLAHVTVTAVVMLLWLARTYMKLKGELQVLKNSVQKNDQYLAGLSSSARAADSRLAFIDEQLKGLSAKLSAFQQNEQSANPYNAIIQKIRHGASVEELMRDCSLCRDEAVLLMRLHGSGPG</sequence>
<dbReference type="Proteomes" id="UP000005090">
    <property type="component" value="Chromosome"/>
</dbReference>
<keyword evidence="1" id="KW-1133">Transmembrane helix</keyword>
<evidence type="ECO:0000256" key="1">
    <source>
        <dbReference type="SAM" id="Phobius"/>
    </source>
</evidence>
<dbReference type="eggNOG" id="ENOG5033IPS">
    <property type="taxonomic scope" value="Bacteria"/>
</dbReference>
<keyword evidence="3" id="KW-1185">Reference proteome</keyword>
<evidence type="ECO:0000313" key="3">
    <source>
        <dbReference type="Proteomes" id="UP000005090"/>
    </source>
</evidence>
<evidence type="ECO:0008006" key="4">
    <source>
        <dbReference type="Google" id="ProtNLM"/>
    </source>
</evidence>
<dbReference type="STRING" id="686340.Metal_1747"/>
<gene>
    <name evidence="2" type="ORF">Metal_1747</name>
</gene>
<feature type="transmembrane region" description="Helical" evidence="1">
    <location>
        <begin position="6"/>
        <end position="24"/>
    </location>
</feature>
<accession>H8GMW4</accession>
<dbReference type="RefSeq" id="WP_005371421.1">
    <property type="nucleotide sequence ID" value="NZ_CM001475.1"/>
</dbReference>
<keyword evidence="1" id="KW-0812">Transmembrane</keyword>
<dbReference type="AlphaFoldDB" id="H8GMW4"/>
<protein>
    <recommendedName>
        <fullName evidence="4">DUF2802 domain-containing protein</fullName>
    </recommendedName>
</protein>